<keyword evidence="5 7" id="KW-0460">Magnesium</keyword>
<reference evidence="11" key="1">
    <citation type="submission" date="2015-03" db="EMBL/GenBank/DDBJ databases">
        <authorList>
            <person name="Urmite Genomes"/>
        </authorList>
    </citation>
    <scope>NUCLEOTIDE SEQUENCE [LARGE SCALE GENOMIC DNA]</scope>
    <source>
        <strain evidence="11">FF10</strain>
    </source>
</reference>
<comment type="domain">
    <text evidence="7">Comprises of two domains. The C-terminal domain contains the binding site for glutamine and catalyzes the hydrolysis of this substrate to glutamate and ammonia. The N-terminal domain is anticipated to bind ATP and cobyrinate and catalyzes the ultimate synthesis of the diamide product. The ammonia produced via the glutaminase domain is probably translocated to the adjacent domain via a molecular tunnel, where it reacts with an activated intermediate.</text>
</comment>
<comment type="function">
    <text evidence="7">Catalyzes the ATP-dependent amidation of the two carboxylate groups at positions a and c of cobyrinate, using either L-glutamine or ammonia as the nitrogen source.</text>
</comment>
<evidence type="ECO:0000256" key="7">
    <source>
        <dbReference type="HAMAP-Rule" id="MF_00027"/>
    </source>
</evidence>
<dbReference type="InterPro" id="IPR027417">
    <property type="entry name" value="P-loop_NTPase"/>
</dbReference>
<dbReference type="InterPro" id="IPR029062">
    <property type="entry name" value="Class_I_gatase-like"/>
</dbReference>
<keyword evidence="7" id="KW-0169">Cobalamin biosynthesis</keyword>
<accession>A0A0E4CTE9</accession>
<keyword evidence="3 7" id="KW-0547">Nucleotide-binding</keyword>
<feature type="domain" description="CobB/CobQ-like glutamine amidotransferase" evidence="9">
    <location>
        <begin position="248"/>
        <end position="437"/>
    </location>
</feature>
<evidence type="ECO:0000256" key="5">
    <source>
        <dbReference type="ARBA" id="ARBA00022842"/>
    </source>
</evidence>
<feature type="domain" description="CobQ/CobB/MinD/ParA nucleotide binding" evidence="8">
    <location>
        <begin position="5"/>
        <end position="191"/>
    </location>
</feature>
<dbReference type="InterPro" id="IPR011698">
    <property type="entry name" value="GATase_3"/>
</dbReference>
<dbReference type="PANTHER" id="PTHR43873">
    <property type="entry name" value="COBYRINATE A,C-DIAMIDE SYNTHASE"/>
    <property type="match status" value="1"/>
</dbReference>
<dbReference type="SUPFAM" id="SSF52317">
    <property type="entry name" value="Class I glutamine amidotransferase-like"/>
    <property type="match status" value="1"/>
</dbReference>
<dbReference type="NCBIfam" id="TIGR00379">
    <property type="entry name" value="cobB"/>
    <property type="match status" value="1"/>
</dbReference>
<dbReference type="CDD" id="cd05388">
    <property type="entry name" value="CobB_N"/>
    <property type="match status" value="1"/>
</dbReference>
<keyword evidence="11" id="KW-1185">Reference proteome</keyword>
<keyword evidence="6 7" id="KW-0315">Glutamine amidotransferase</keyword>
<proteinExistence type="inferred from homology"/>
<gene>
    <name evidence="7" type="primary">cbiA</name>
    <name evidence="10" type="ORF">BN1356_01981</name>
</gene>
<dbReference type="GO" id="GO:0009236">
    <property type="term" value="P:cobalamin biosynthetic process"/>
    <property type="evidence" value="ECO:0007669"/>
    <property type="project" value="UniProtKB-UniRule"/>
</dbReference>
<sequence>MKQFMIAGVSSGVGKTSITLGIIQALTRMGYRVQPYKVGPDYIDTAYHGRIANRKSRNLDSFMIPNEDALAWSFCKWHQNVDIAVVEGVMGLFDGLGTDKDCASSADIAKKLGIPVILVVDGRATSTSAAAIVHGFSSFDPNLELVGVLINRVASENHFQLIKGSIERYTDIPVLGYLTKDTRVELPSRHLGLIPDVEMEQLDKQLLRLGEMVQKTIDFDRLLELVEKTEQELRNPFSKQNFSQLTLAYALDDAFHFYYEDNLDLLKDWGVTLVPFSPLNDQELPEADAYYFGGGFPEVFARDLAANKSFRASVLWAHQYDKPIYAECGGLMYLGQELETDEGVFEMAGVFKGRSRMTDRLKHFGYCQATSQEPSIFGPSGTSIRGHEFHHSVFETNERPIFIMKKIRDGEVVSSWEGGYQKGKTLASYLHVHFYQNQELLKHWLEEIRGY</sequence>
<dbReference type="InterPro" id="IPR002586">
    <property type="entry name" value="CobQ/CobB/MinD/ParA_Nub-bd_dom"/>
</dbReference>
<dbReference type="SUPFAM" id="SSF52540">
    <property type="entry name" value="P-loop containing nucleoside triphosphate hydrolases"/>
    <property type="match status" value="1"/>
</dbReference>
<dbReference type="Proteomes" id="UP000198604">
    <property type="component" value="Unassembled WGS sequence"/>
</dbReference>
<dbReference type="Gene3D" id="3.40.50.880">
    <property type="match status" value="1"/>
</dbReference>
<evidence type="ECO:0000313" key="10">
    <source>
        <dbReference type="EMBL" id="CQR25639.1"/>
    </source>
</evidence>
<keyword evidence="2 7" id="KW-0436">Ligase</keyword>
<evidence type="ECO:0000259" key="9">
    <source>
        <dbReference type="Pfam" id="PF07685"/>
    </source>
</evidence>
<dbReference type="NCBIfam" id="NF002204">
    <property type="entry name" value="PRK01077.1"/>
    <property type="match status" value="1"/>
</dbReference>
<dbReference type="STRING" id="1608583.BN1356_01981"/>
<dbReference type="Gene3D" id="3.40.50.300">
    <property type="entry name" value="P-loop containing nucleotide triphosphate hydrolases"/>
    <property type="match status" value="2"/>
</dbReference>
<feature type="site" description="Increases nucleophilicity of active site Cys" evidence="7">
    <location>
        <position position="431"/>
    </location>
</feature>
<dbReference type="EC" id="6.3.5.11" evidence="7"/>
<dbReference type="CDD" id="cd03130">
    <property type="entry name" value="GATase1_CobB"/>
    <property type="match status" value="1"/>
</dbReference>
<evidence type="ECO:0000256" key="6">
    <source>
        <dbReference type="ARBA" id="ARBA00022962"/>
    </source>
</evidence>
<evidence type="ECO:0000256" key="2">
    <source>
        <dbReference type="ARBA" id="ARBA00022598"/>
    </source>
</evidence>
<dbReference type="OrthoDB" id="9764035at2"/>
<dbReference type="GO" id="GO:0042242">
    <property type="term" value="F:cobyrinic acid a,c-diamide synthase activity"/>
    <property type="evidence" value="ECO:0007669"/>
    <property type="project" value="UniProtKB-UniRule"/>
</dbReference>
<evidence type="ECO:0000256" key="4">
    <source>
        <dbReference type="ARBA" id="ARBA00022840"/>
    </source>
</evidence>
<comment type="catalytic activity">
    <reaction evidence="7">
        <text>cob(II)yrinate + 2 L-glutamine + 2 ATP + 2 H2O = cob(II)yrinate a,c diamide + 2 L-glutamate + 2 ADP + 2 phosphate + 2 H(+)</text>
        <dbReference type="Rhea" id="RHEA:26289"/>
        <dbReference type="ChEBI" id="CHEBI:15377"/>
        <dbReference type="ChEBI" id="CHEBI:15378"/>
        <dbReference type="ChEBI" id="CHEBI:29985"/>
        <dbReference type="ChEBI" id="CHEBI:30616"/>
        <dbReference type="ChEBI" id="CHEBI:43474"/>
        <dbReference type="ChEBI" id="CHEBI:58359"/>
        <dbReference type="ChEBI" id="CHEBI:58537"/>
        <dbReference type="ChEBI" id="CHEBI:58894"/>
        <dbReference type="ChEBI" id="CHEBI:456216"/>
        <dbReference type="EC" id="6.3.5.11"/>
    </reaction>
</comment>
<evidence type="ECO:0000256" key="3">
    <source>
        <dbReference type="ARBA" id="ARBA00022741"/>
    </source>
</evidence>
<comment type="pathway">
    <text evidence="7">Cofactor biosynthesis; adenosylcobalamin biosynthesis; cob(II)yrinate a,c-diamide from sirohydrochlorin (anaerobic route): step 10/10.</text>
</comment>
<evidence type="ECO:0000313" key="11">
    <source>
        <dbReference type="Proteomes" id="UP000198604"/>
    </source>
</evidence>
<dbReference type="RefSeq" id="WP_093651168.1">
    <property type="nucleotide sequence ID" value="NZ_CTEN01000004.1"/>
</dbReference>
<feature type="active site" description="Nucleophile" evidence="7">
    <location>
        <position position="328"/>
    </location>
</feature>
<dbReference type="Pfam" id="PF07685">
    <property type="entry name" value="GATase_3"/>
    <property type="match status" value="1"/>
</dbReference>
<comment type="similarity">
    <text evidence="7">Belongs to the CobB/CbiA family.</text>
</comment>
<keyword evidence="4 7" id="KW-0067">ATP-binding</keyword>
<dbReference type="InterPro" id="IPR004484">
    <property type="entry name" value="CbiA/CobB_synth"/>
</dbReference>
<dbReference type="PROSITE" id="PS51274">
    <property type="entry name" value="GATASE_COBBQ"/>
    <property type="match status" value="1"/>
</dbReference>
<dbReference type="Pfam" id="PF01656">
    <property type="entry name" value="CbiA"/>
    <property type="match status" value="1"/>
</dbReference>
<comment type="cofactor">
    <cofactor evidence="1 7">
        <name>Mg(2+)</name>
        <dbReference type="ChEBI" id="CHEBI:18420"/>
    </cofactor>
</comment>
<evidence type="ECO:0000259" key="8">
    <source>
        <dbReference type="Pfam" id="PF01656"/>
    </source>
</evidence>
<dbReference type="UniPathway" id="UPA00148">
    <property type="reaction ID" value="UER00231"/>
</dbReference>
<dbReference type="GO" id="GO:0005524">
    <property type="term" value="F:ATP binding"/>
    <property type="evidence" value="ECO:0007669"/>
    <property type="project" value="UniProtKB-UniRule"/>
</dbReference>
<dbReference type="HAMAP" id="MF_00027">
    <property type="entry name" value="CobB_CbiA"/>
    <property type="match status" value="1"/>
</dbReference>
<name>A0A0E4CTE9_9STRE</name>
<evidence type="ECO:0000256" key="1">
    <source>
        <dbReference type="ARBA" id="ARBA00001946"/>
    </source>
</evidence>
<comment type="miscellaneous">
    <text evidence="7">The a and c carboxylates of cobyrinate are activated for nucleophilic attack via formation of a phosphorylated intermediate by ATP. CbiA catalyzes first the amidation of the c-carboxylate, and then that of the a-carboxylate.</text>
</comment>
<dbReference type="EMBL" id="CTEN01000004">
    <property type="protein sequence ID" value="CQR25639.1"/>
    <property type="molecule type" value="Genomic_DNA"/>
</dbReference>
<organism evidence="10 11">
    <name type="scientific">Streptococcus varani</name>
    <dbReference type="NCBI Taxonomy" id="1608583"/>
    <lineage>
        <taxon>Bacteria</taxon>
        <taxon>Bacillati</taxon>
        <taxon>Bacillota</taxon>
        <taxon>Bacilli</taxon>
        <taxon>Lactobacillales</taxon>
        <taxon>Streptococcaceae</taxon>
        <taxon>Streptococcus</taxon>
    </lineage>
</organism>
<dbReference type="AlphaFoldDB" id="A0A0E4CTE9"/>
<protein>
    <recommendedName>
        <fullName evidence="7">Cobyrinate a,c-diamide synthase</fullName>
        <ecNumber evidence="7">6.3.5.11</ecNumber>
    </recommendedName>
    <alternativeName>
        <fullName evidence="7">Cobyrinic acid a,c-diamide synthetase</fullName>
    </alternativeName>
</protein>
<dbReference type="PANTHER" id="PTHR43873:SF1">
    <property type="entry name" value="COBYRINATE A,C-DIAMIDE SYNTHASE"/>
    <property type="match status" value="1"/>
</dbReference>